<organism evidence="13 14">
    <name type="scientific">Spiribacter onubensis</name>
    <dbReference type="NCBI Taxonomy" id="3122420"/>
    <lineage>
        <taxon>Bacteria</taxon>
        <taxon>Pseudomonadati</taxon>
        <taxon>Pseudomonadota</taxon>
        <taxon>Gammaproteobacteria</taxon>
        <taxon>Chromatiales</taxon>
        <taxon>Ectothiorhodospiraceae</taxon>
        <taxon>Spiribacter</taxon>
    </lineage>
</organism>
<comment type="caution">
    <text evidence="13">The sequence shown here is derived from an EMBL/GenBank/DDBJ whole genome shotgun (WGS) entry which is preliminary data.</text>
</comment>
<evidence type="ECO:0000256" key="5">
    <source>
        <dbReference type="ARBA" id="ARBA00022977"/>
    </source>
</evidence>
<dbReference type="HAMAP" id="MF_00097">
    <property type="entry name" value="TMP_synthase"/>
    <property type="match status" value="1"/>
</dbReference>
<feature type="binding site" evidence="9">
    <location>
        <position position="139"/>
    </location>
    <ligand>
        <name>4-amino-2-methyl-5-(diphosphooxymethyl)pyrimidine</name>
        <dbReference type="ChEBI" id="CHEBI:57841"/>
    </ligand>
</feature>
<comment type="catalytic activity">
    <reaction evidence="8 9 10">
        <text>2-[(2R,5Z)-2-carboxy-4-methylthiazol-5(2H)-ylidene]ethyl phosphate + 4-amino-2-methyl-5-(diphosphooxymethyl)pyrimidine + 2 H(+) = thiamine phosphate + CO2 + diphosphate</text>
        <dbReference type="Rhea" id="RHEA:47844"/>
        <dbReference type="ChEBI" id="CHEBI:15378"/>
        <dbReference type="ChEBI" id="CHEBI:16526"/>
        <dbReference type="ChEBI" id="CHEBI:33019"/>
        <dbReference type="ChEBI" id="CHEBI:37575"/>
        <dbReference type="ChEBI" id="CHEBI:57841"/>
        <dbReference type="ChEBI" id="CHEBI:62899"/>
        <dbReference type="EC" id="2.5.1.3"/>
    </reaction>
</comment>
<feature type="binding site" evidence="9">
    <location>
        <position position="166"/>
    </location>
    <ligand>
        <name>2-[(2R,5Z)-2-carboxy-4-methylthiazol-5(2H)-ylidene]ethyl phosphate</name>
        <dbReference type="ChEBI" id="CHEBI:62899"/>
    </ligand>
</feature>
<comment type="pathway">
    <text evidence="1 9 11">Cofactor biosynthesis; thiamine diphosphate biosynthesis; thiamine phosphate from 4-amino-2-methyl-5-diphosphomethylpyrimidine and 4-methyl-5-(2-phosphoethyl)-thiazole: step 1/1.</text>
</comment>
<keyword evidence="4 9" id="KW-0460">Magnesium</keyword>
<evidence type="ECO:0000256" key="3">
    <source>
        <dbReference type="ARBA" id="ARBA00022723"/>
    </source>
</evidence>
<keyword evidence="3 9" id="KW-0479">Metal-binding</keyword>
<feature type="binding site" evidence="9">
    <location>
        <position position="109"/>
    </location>
    <ligand>
        <name>4-amino-2-methyl-5-(diphosphooxymethyl)pyrimidine</name>
        <dbReference type="ChEBI" id="CHEBI:57841"/>
    </ligand>
</feature>
<feature type="binding site" evidence="9">
    <location>
        <begin position="38"/>
        <end position="42"/>
    </location>
    <ligand>
        <name>4-amino-2-methyl-5-(diphosphooxymethyl)pyrimidine</name>
        <dbReference type="ChEBI" id="CHEBI:57841"/>
    </ligand>
</feature>
<dbReference type="InterPro" id="IPR036206">
    <property type="entry name" value="ThiamineP_synth_sf"/>
</dbReference>
<keyword evidence="14" id="KW-1185">Reference proteome</keyword>
<dbReference type="GO" id="GO:0004789">
    <property type="term" value="F:thiamine-phosphate diphosphorylase activity"/>
    <property type="evidence" value="ECO:0007669"/>
    <property type="project" value="UniProtKB-EC"/>
</dbReference>
<evidence type="ECO:0000313" key="14">
    <source>
        <dbReference type="Proteomes" id="UP001556653"/>
    </source>
</evidence>
<dbReference type="InterPro" id="IPR034291">
    <property type="entry name" value="TMP_synthase"/>
</dbReference>
<dbReference type="NCBIfam" id="TIGR00693">
    <property type="entry name" value="thiE"/>
    <property type="match status" value="1"/>
</dbReference>
<dbReference type="Proteomes" id="UP001556653">
    <property type="component" value="Unassembled WGS sequence"/>
</dbReference>
<dbReference type="PANTHER" id="PTHR20857:SF15">
    <property type="entry name" value="THIAMINE-PHOSPHATE SYNTHASE"/>
    <property type="match status" value="1"/>
</dbReference>
<evidence type="ECO:0000256" key="4">
    <source>
        <dbReference type="ARBA" id="ARBA00022842"/>
    </source>
</evidence>
<dbReference type="InterPro" id="IPR022998">
    <property type="entry name" value="ThiamineP_synth_TenI"/>
</dbReference>
<feature type="domain" description="Thiamine phosphate synthase/TenI" evidence="12">
    <location>
        <begin position="8"/>
        <end position="189"/>
    </location>
</feature>
<dbReference type="EC" id="2.5.1.3" evidence="9"/>
<evidence type="ECO:0000256" key="11">
    <source>
        <dbReference type="RuleBase" id="RU004253"/>
    </source>
</evidence>
<feature type="binding site" evidence="9">
    <location>
        <position position="90"/>
    </location>
    <ligand>
        <name>Mg(2+)</name>
        <dbReference type="ChEBI" id="CHEBI:18420"/>
    </ligand>
</feature>
<proteinExistence type="inferred from homology"/>
<dbReference type="EMBL" id="JBAKFJ010000002">
    <property type="protein sequence ID" value="MEX0387279.1"/>
    <property type="molecule type" value="Genomic_DNA"/>
</dbReference>
<evidence type="ECO:0000256" key="2">
    <source>
        <dbReference type="ARBA" id="ARBA00022679"/>
    </source>
</evidence>
<protein>
    <recommendedName>
        <fullName evidence="9">Thiamine-phosphate synthase</fullName>
        <shortName evidence="9">TP synthase</shortName>
        <shortName evidence="9">TPS</shortName>
        <ecNumber evidence="9">2.5.1.3</ecNumber>
    </recommendedName>
    <alternativeName>
        <fullName evidence="9">Thiamine-phosphate pyrophosphorylase</fullName>
        <shortName evidence="9">TMP pyrophosphorylase</shortName>
        <shortName evidence="9">TMP-PPase</shortName>
    </alternativeName>
</protein>
<feature type="binding site" evidence="9">
    <location>
        <position position="71"/>
    </location>
    <ligand>
        <name>Mg(2+)</name>
        <dbReference type="ChEBI" id="CHEBI:18420"/>
    </ligand>
</feature>
<comment type="catalytic activity">
    <reaction evidence="7 9 10">
        <text>2-(2-carboxy-4-methylthiazol-5-yl)ethyl phosphate + 4-amino-2-methyl-5-(diphosphooxymethyl)pyrimidine + 2 H(+) = thiamine phosphate + CO2 + diphosphate</text>
        <dbReference type="Rhea" id="RHEA:47848"/>
        <dbReference type="ChEBI" id="CHEBI:15378"/>
        <dbReference type="ChEBI" id="CHEBI:16526"/>
        <dbReference type="ChEBI" id="CHEBI:33019"/>
        <dbReference type="ChEBI" id="CHEBI:37575"/>
        <dbReference type="ChEBI" id="CHEBI:57841"/>
        <dbReference type="ChEBI" id="CHEBI:62890"/>
        <dbReference type="EC" id="2.5.1.3"/>
    </reaction>
</comment>
<comment type="similarity">
    <text evidence="9 10">Belongs to the thiamine-phosphate synthase family.</text>
</comment>
<evidence type="ECO:0000259" key="12">
    <source>
        <dbReference type="Pfam" id="PF02581"/>
    </source>
</evidence>
<dbReference type="Gene3D" id="3.20.20.70">
    <property type="entry name" value="Aldolase class I"/>
    <property type="match status" value="1"/>
</dbReference>
<sequence>MARAIAGLYVITDARRPRRVALESAVESALRGGARVVQYRDKSDDARRRHQDAKTLATLCRARGATFIVNDDVELAVAVAADGVHLGRDDDDLAAARAALGPGALIGVSCYNEIERARRAAAAGADYLAFGSVYPSATKPEAVHAPLTLFGEARHFTDRPLVAIGGINADNIASVITAGADAAAVVDAVFAAPDVEQATAELVACGFGPAPD</sequence>
<keyword evidence="5 9" id="KW-0784">Thiamine biosynthesis</keyword>
<evidence type="ECO:0000256" key="1">
    <source>
        <dbReference type="ARBA" id="ARBA00005165"/>
    </source>
</evidence>
<dbReference type="SUPFAM" id="SSF51391">
    <property type="entry name" value="Thiamin phosphate synthase"/>
    <property type="match status" value="1"/>
</dbReference>
<reference evidence="13 14" key="1">
    <citation type="submission" date="2024-02" db="EMBL/GenBank/DDBJ databases">
        <title>New especies of Spiribacter isolated from saline water.</title>
        <authorList>
            <person name="Leon M.J."/>
            <person name="De La Haba R."/>
            <person name="Sanchez-Porro C."/>
            <person name="Ventosa A."/>
        </authorList>
    </citation>
    <scope>NUCLEOTIDE SEQUENCE [LARGE SCALE GENOMIC DNA]</scope>
    <source>
        <strain evidence="14">ag22IC4-227</strain>
    </source>
</reference>
<dbReference type="InterPro" id="IPR013785">
    <property type="entry name" value="Aldolase_TIM"/>
</dbReference>
<dbReference type="Pfam" id="PF02581">
    <property type="entry name" value="TMP-TENI"/>
    <property type="match status" value="1"/>
</dbReference>
<gene>
    <name evidence="9 13" type="primary">thiE</name>
    <name evidence="13" type="ORF">V6X64_09815</name>
</gene>
<dbReference type="CDD" id="cd00564">
    <property type="entry name" value="TMP_TenI"/>
    <property type="match status" value="1"/>
</dbReference>
<comment type="cofactor">
    <cofactor evidence="9">
        <name>Mg(2+)</name>
        <dbReference type="ChEBI" id="CHEBI:18420"/>
    </cofactor>
    <text evidence="9">Binds 1 Mg(2+) ion per subunit.</text>
</comment>
<comment type="caution">
    <text evidence="9">Lacks conserved residue(s) required for the propagation of feature annotation.</text>
</comment>
<comment type="catalytic activity">
    <reaction evidence="6 9 10">
        <text>4-methyl-5-(2-phosphooxyethyl)-thiazole + 4-amino-2-methyl-5-(diphosphooxymethyl)pyrimidine + H(+) = thiamine phosphate + diphosphate</text>
        <dbReference type="Rhea" id="RHEA:22328"/>
        <dbReference type="ChEBI" id="CHEBI:15378"/>
        <dbReference type="ChEBI" id="CHEBI:33019"/>
        <dbReference type="ChEBI" id="CHEBI:37575"/>
        <dbReference type="ChEBI" id="CHEBI:57841"/>
        <dbReference type="ChEBI" id="CHEBI:58296"/>
        <dbReference type="EC" id="2.5.1.3"/>
    </reaction>
</comment>
<evidence type="ECO:0000256" key="8">
    <source>
        <dbReference type="ARBA" id="ARBA00047883"/>
    </source>
</evidence>
<feature type="binding site" evidence="9">
    <location>
        <begin position="136"/>
        <end position="138"/>
    </location>
    <ligand>
        <name>2-[(2R,5Z)-2-carboxy-4-methylthiazol-5(2H)-ylidene]ethyl phosphate</name>
        <dbReference type="ChEBI" id="CHEBI:62899"/>
    </ligand>
</feature>
<evidence type="ECO:0000256" key="6">
    <source>
        <dbReference type="ARBA" id="ARBA00047334"/>
    </source>
</evidence>
<evidence type="ECO:0000256" key="7">
    <source>
        <dbReference type="ARBA" id="ARBA00047851"/>
    </source>
</evidence>
<dbReference type="RefSeq" id="WP_367967934.1">
    <property type="nucleotide sequence ID" value="NZ_JBAKFJ010000002.1"/>
</dbReference>
<keyword evidence="2 9" id="KW-0808">Transferase</keyword>
<evidence type="ECO:0000256" key="10">
    <source>
        <dbReference type="RuleBase" id="RU003826"/>
    </source>
</evidence>
<dbReference type="PANTHER" id="PTHR20857">
    <property type="entry name" value="THIAMINE-PHOSPHATE PYROPHOSPHORYLASE"/>
    <property type="match status" value="1"/>
</dbReference>
<evidence type="ECO:0000256" key="9">
    <source>
        <dbReference type="HAMAP-Rule" id="MF_00097"/>
    </source>
</evidence>
<name>A0ABV3SC16_9GAMM</name>
<accession>A0ABV3SC16</accession>
<comment type="function">
    <text evidence="9">Condenses 4-methyl-5-(beta-hydroxyethyl)thiazole monophosphate (THZ-P) and 2-methyl-4-amino-5-hydroxymethyl pyrimidine pyrophosphate (HMP-PP) to form thiamine monophosphate (TMP).</text>
</comment>
<evidence type="ECO:0000313" key="13">
    <source>
        <dbReference type="EMBL" id="MEX0387279.1"/>
    </source>
</evidence>
<feature type="binding site" evidence="9">
    <location>
        <position position="70"/>
    </location>
    <ligand>
        <name>4-amino-2-methyl-5-(diphosphooxymethyl)pyrimidine</name>
        <dbReference type="ChEBI" id="CHEBI:57841"/>
    </ligand>
</feature>